<dbReference type="Proteomes" id="UP001374579">
    <property type="component" value="Unassembled WGS sequence"/>
</dbReference>
<dbReference type="AlphaFoldDB" id="A0AAN9BGW9"/>
<keyword evidence="10" id="KW-0675">Receptor</keyword>
<dbReference type="Pfam" id="PF00057">
    <property type="entry name" value="Ldl_recept_a"/>
    <property type="match status" value="2"/>
</dbReference>
<dbReference type="SUPFAM" id="SSF52058">
    <property type="entry name" value="L domain-like"/>
    <property type="match status" value="1"/>
</dbReference>
<keyword evidence="9 12" id="KW-1015">Disulfide bond</keyword>
<keyword evidence="2" id="KW-1003">Cell membrane</keyword>
<organism evidence="15 16">
    <name type="scientific">Littorina saxatilis</name>
    <dbReference type="NCBI Taxonomy" id="31220"/>
    <lineage>
        <taxon>Eukaryota</taxon>
        <taxon>Metazoa</taxon>
        <taxon>Spiralia</taxon>
        <taxon>Lophotrochozoa</taxon>
        <taxon>Mollusca</taxon>
        <taxon>Gastropoda</taxon>
        <taxon>Caenogastropoda</taxon>
        <taxon>Littorinimorpha</taxon>
        <taxon>Littorinoidea</taxon>
        <taxon>Littorinidae</taxon>
        <taxon>Littorina</taxon>
    </lineage>
</organism>
<evidence type="ECO:0000313" key="15">
    <source>
        <dbReference type="EMBL" id="KAK7105540.1"/>
    </source>
</evidence>
<dbReference type="PRINTS" id="PR00261">
    <property type="entry name" value="LDLRECEPTOR"/>
</dbReference>
<dbReference type="PROSITE" id="PS50068">
    <property type="entry name" value="LDLRA_2"/>
    <property type="match status" value="4"/>
</dbReference>
<keyword evidence="4 13" id="KW-0812">Transmembrane</keyword>
<feature type="disulfide bond" evidence="12">
    <location>
        <begin position="109"/>
        <end position="124"/>
    </location>
</feature>
<dbReference type="PROSITE" id="PS00237">
    <property type="entry name" value="G_PROTEIN_RECEP_F1_1"/>
    <property type="match status" value="1"/>
</dbReference>
<feature type="disulfide bond" evidence="12">
    <location>
        <begin position="242"/>
        <end position="254"/>
    </location>
</feature>
<gene>
    <name evidence="15" type="ORF">V1264_016905</name>
</gene>
<dbReference type="Gene3D" id="3.80.10.10">
    <property type="entry name" value="Ribonuclease Inhibitor"/>
    <property type="match status" value="1"/>
</dbReference>
<evidence type="ECO:0000256" key="7">
    <source>
        <dbReference type="ARBA" id="ARBA00023040"/>
    </source>
</evidence>
<evidence type="ECO:0000259" key="14">
    <source>
        <dbReference type="PROSITE" id="PS50262"/>
    </source>
</evidence>
<keyword evidence="3" id="KW-0433">Leucine-rich repeat</keyword>
<dbReference type="PANTHER" id="PTHR24372:SF77">
    <property type="entry name" value="G-PROTEIN COUPLED RECEPTORS FAMILY 1 PROFILE DOMAIN-CONTAINING PROTEIN"/>
    <property type="match status" value="1"/>
</dbReference>
<evidence type="ECO:0000256" key="2">
    <source>
        <dbReference type="ARBA" id="ARBA00022475"/>
    </source>
</evidence>
<evidence type="ECO:0000256" key="13">
    <source>
        <dbReference type="SAM" id="Phobius"/>
    </source>
</evidence>
<evidence type="ECO:0000256" key="12">
    <source>
        <dbReference type="PROSITE-ProRule" id="PRU00124"/>
    </source>
</evidence>
<dbReference type="GO" id="GO:0009755">
    <property type="term" value="P:hormone-mediated signaling pathway"/>
    <property type="evidence" value="ECO:0007669"/>
    <property type="project" value="TreeGrafter"/>
</dbReference>
<dbReference type="GO" id="GO:0007189">
    <property type="term" value="P:adenylate cyclase-activating G protein-coupled receptor signaling pathway"/>
    <property type="evidence" value="ECO:0007669"/>
    <property type="project" value="TreeGrafter"/>
</dbReference>
<dbReference type="Pfam" id="PF00560">
    <property type="entry name" value="LRR_1"/>
    <property type="match status" value="1"/>
</dbReference>
<evidence type="ECO:0000313" key="16">
    <source>
        <dbReference type="Proteomes" id="UP001374579"/>
    </source>
</evidence>
<comment type="caution">
    <text evidence="12">Lacks conserved residue(s) required for the propagation of feature annotation.</text>
</comment>
<evidence type="ECO:0000256" key="1">
    <source>
        <dbReference type="ARBA" id="ARBA00004651"/>
    </source>
</evidence>
<comment type="subcellular location">
    <subcellularLocation>
        <location evidence="1">Cell membrane</location>
        <topology evidence="1">Multi-pass membrane protein</topology>
    </subcellularLocation>
</comment>
<dbReference type="InterPro" id="IPR036055">
    <property type="entry name" value="LDL_receptor-like_sf"/>
</dbReference>
<proteinExistence type="predicted"/>
<feature type="transmembrane region" description="Helical" evidence="13">
    <location>
        <begin position="637"/>
        <end position="655"/>
    </location>
</feature>
<keyword evidence="5" id="KW-0677">Repeat</keyword>
<dbReference type="Gene3D" id="4.10.400.10">
    <property type="entry name" value="Low-density Lipoprotein Receptor"/>
    <property type="match status" value="4"/>
</dbReference>
<accession>A0AAN9BGW9</accession>
<dbReference type="PANTHER" id="PTHR24372">
    <property type="entry name" value="GLYCOPROTEIN HORMONE RECEPTOR"/>
    <property type="match status" value="1"/>
</dbReference>
<feature type="disulfide bond" evidence="12">
    <location>
        <begin position="136"/>
        <end position="154"/>
    </location>
</feature>
<dbReference type="InterPro" id="IPR002172">
    <property type="entry name" value="LDrepeatLR_classA_rpt"/>
</dbReference>
<feature type="transmembrane region" description="Helical" evidence="13">
    <location>
        <begin position="513"/>
        <end position="534"/>
    </location>
</feature>
<feature type="transmembrane region" description="Helical" evidence="13">
    <location>
        <begin position="546"/>
        <end position="571"/>
    </location>
</feature>
<evidence type="ECO:0000256" key="9">
    <source>
        <dbReference type="ARBA" id="ARBA00023157"/>
    </source>
</evidence>
<dbReference type="Pfam" id="PF00001">
    <property type="entry name" value="7tm_1"/>
    <property type="match status" value="1"/>
</dbReference>
<feature type="transmembrane region" description="Helical" evidence="13">
    <location>
        <begin position="687"/>
        <end position="710"/>
    </location>
</feature>
<protein>
    <recommendedName>
        <fullName evidence="14">G-protein coupled receptors family 1 profile domain-containing protein</fullName>
    </recommendedName>
</protein>
<evidence type="ECO:0000256" key="4">
    <source>
        <dbReference type="ARBA" id="ARBA00022692"/>
    </source>
</evidence>
<comment type="caution">
    <text evidence="15">The sequence shown here is derived from an EMBL/GenBank/DDBJ whole genome shotgun (WGS) entry which is preliminary data.</text>
</comment>
<keyword evidence="7" id="KW-0297">G-protein coupled receptor</keyword>
<dbReference type="PROSITE" id="PS50262">
    <property type="entry name" value="G_PROTEIN_RECEP_F1_2"/>
    <property type="match status" value="1"/>
</dbReference>
<dbReference type="InterPro" id="IPR017452">
    <property type="entry name" value="GPCR_Rhodpsn_7TM"/>
</dbReference>
<dbReference type="EMBL" id="JBAMIC010000007">
    <property type="protein sequence ID" value="KAK7105540.1"/>
    <property type="molecule type" value="Genomic_DNA"/>
</dbReference>
<evidence type="ECO:0000256" key="3">
    <source>
        <dbReference type="ARBA" id="ARBA00022614"/>
    </source>
</evidence>
<dbReference type="InterPro" id="IPR000276">
    <property type="entry name" value="GPCR_Rhodpsn"/>
</dbReference>
<keyword evidence="6 13" id="KW-1133">Transmembrane helix</keyword>
<keyword evidence="11" id="KW-0807">Transducer</keyword>
<feature type="disulfide bond" evidence="12">
    <location>
        <begin position="222"/>
        <end position="237"/>
    </location>
</feature>
<feature type="disulfide bond" evidence="12">
    <location>
        <begin position="148"/>
        <end position="163"/>
    </location>
</feature>
<keyword evidence="8 13" id="KW-0472">Membrane</keyword>
<sequence length="815" mass="90353">MSFRVILGLDYCGDGRLPNLINILCEKPTSRLAPLEPIILPNDTTAWPKDGAYIRCPLHHYTHLFLACDVTSVCWKHGGSPRCESSVTPLPPSFTCTNQIERVPYTLVCDHRADCIDRSDEDFCSFAPCRTGHYSCDNGQCIPREKECNGWADCYNSNDETLCEFRWPDQPSPPQGLVSLSDSGLVVQPIDVSPATHSTRTCPDTHFQCPNDGFCQPLMFRCNGLYDCPGREDEADCDSYTCPGFYRCRASSVCLLQSQLCDGRAHCPQHDDELLCNLTCPRSCQCRGMAFFCTSIFTASAHPQLRFLDASGSFMTPEHLRDNLMLIHLSLARCNLTVLTQLAFPNLLSLDVSDNRVSSTSSVPLSGVPRLRELSLAGNPLVHVFEDDGELSLNSKVWELDLSRVALHVLNASILSAFPNLHVLNLSHSGVERAPDEGFGATRHLRVIDLRGCPLTWFPPELFRGLSDLRTVYADSFKMCCPVLLPTDFNVRNCIAPSDEISSCEDLLQSGGYRLFVFLLAVLAVLGNAVSFVFRTVTSRRGTKVGYGNFVTHLSMSDFLMGVYLAIIGVADRVYQGAYLWNEVAWKHSVPCQLAGFLSLVSNEVSAFLMCLITLDRFLVLRFPFSRIHFSPQSAHAASAVAWLCGVIMAAIPLLPATAHWHFYSQTGICIPLPITRSEFAGHGYSFSIIIVLNFVLFLFICAGQVSIYWSIRANSMSTSNSTKINKDLVIARRLITVAMSDFLCWFPIGLLGLLASSDVAIPGEVNVAVAIFVLPLNSTVNPCLYTLNVIMEKRRLAREDRLRKSLLSHVNTPF</sequence>
<evidence type="ECO:0000256" key="5">
    <source>
        <dbReference type="ARBA" id="ARBA00022737"/>
    </source>
</evidence>
<dbReference type="InterPro" id="IPR001611">
    <property type="entry name" value="Leu-rich_rpt"/>
</dbReference>
<evidence type="ECO:0000256" key="10">
    <source>
        <dbReference type="ARBA" id="ARBA00023170"/>
    </source>
</evidence>
<feature type="disulfide bond" evidence="12">
    <location>
        <begin position="129"/>
        <end position="141"/>
    </location>
</feature>
<feature type="domain" description="G-protein coupled receptors family 1 profile" evidence="14">
    <location>
        <begin position="527"/>
        <end position="786"/>
    </location>
</feature>
<evidence type="ECO:0000256" key="6">
    <source>
        <dbReference type="ARBA" id="ARBA00022989"/>
    </source>
</evidence>
<evidence type="ECO:0000256" key="11">
    <source>
        <dbReference type="ARBA" id="ARBA00023224"/>
    </source>
</evidence>
<evidence type="ECO:0000256" key="8">
    <source>
        <dbReference type="ARBA" id="ARBA00023136"/>
    </source>
</evidence>
<name>A0AAN9BGW9_9CAEN</name>
<dbReference type="SMART" id="SM00192">
    <property type="entry name" value="LDLa"/>
    <property type="match status" value="4"/>
</dbReference>
<dbReference type="GO" id="GO:0008528">
    <property type="term" value="F:G protein-coupled peptide receptor activity"/>
    <property type="evidence" value="ECO:0007669"/>
    <property type="project" value="TreeGrafter"/>
</dbReference>
<keyword evidence="16" id="KW-1185">Reference proteome</keyword>
<feature type="transmembrane region" description="Helical" evidence="13">
    <location>
        <begin position="768"/>
        <end position="792"/>
    </location>
</feature>
<dbReference type="CDD" id="cd00112">
    <property type="entry name" value="LDLa"/>
    <property type="match status" value="3"/>
</dbReference>
<feature type="disulfide bond" evidence="12">
    <location>
        <begin position="261"/>
        <end position="276"/>
    </location>
</feature>
<reference evidence="15 16" key="1">
    <citation type="submission" date="2024-02" db="EMBL/GenBank/DDBJ databases">
        <title>Chromosome-scale genome assembly of the rough periwinkle Littorina saxatilis.</title>
        <authorList>
            <person name="De Jode A."/>
            <person name="Faria R."/>
            <person name="Formenti G."/>
            <person name="Sims Y."/>
            <person name="Smith T.P."/>
            <person name="Tracey A."/>
            <person name="Wood J.M.D."/>
            <person name="Zagrodzka Z.B."/>
            <person name="Johannesson K."/>
            <person name="Butlin R.K."/>
            <person name="Leder E.H."/>
        </authorList>
    </citation>
    <scope>NUCLEOTIDE SEQUENCE [LARGE SCALE GENOMIC DNA]</scope>
    <source>
        <strain evidence="15">Snail1</strain>
        <tissue evidence="15">Muscle</tissue>
    </source>
</reference>
<feature type="transmembrane region" description="Helical" evidence="13">
    <location>
        <begin position="731"/>
        <end position="756"/>
    </location>
</feature>
<dbReference type="Gene3D" id="1.20.1070.10">
    <property type="entry name" value="Rhodopsin 7-helix transmembrane proteins"/>
    <property type="match status" value="1"/>
</dbReference>
<dbReference type="InterPro" id="IPR032675">
    <property type="entry name" value="LRR_dom_sf"/>
</dbReference>
<dbReference type="GO" id="GO:0005886">
    <property type="term" value="C:plasma membrane"/>
    <property type="evidence" value="ECO:0007669"/>
    <property type="project" value="UniProtKB-SubCell"/>
</dbReference>
<dbReference type="SUPFAM" id="SSF81321">
    <property type="entry name" value="Family A G protein-coupled receptor-like"/>
    <property type="match status" value="1"/>
</dbReference>
<dbReference type="SUPFAM" id="SSF57424">
    <property type="entry name" value="LDL receptor-like module"/>
    <property type="match status" value="4"/>
</dbReference>